<dbReference type="PROSITE" id="PS51186">
    <property type="entry name" value="GNAT"/>
    <property type="match status" value="1"/>
</dbReference>
<proteinExistence type="predicted"/>
<protein>
    <submittedName>
        <fullName evidence="2">RimJ/RimL family protein N-acetyltransferase</fullName>
    </submittedName>
</protein>
<accession>A0A2N3YHH5</accession>
<dbReference type="Gene3D" id="3.40.630.30">
    <property type="match status" value="1"/>
</dbReference>
<feature type="domain" description="N-acetyltransferase" evidence="1">
    <location>
        <begin position="18"/>
        <end position="180"/>
    </location>
</feature>
<dbReference type="Pfam" id="PF13302">
    <property type="entry name" value="Acetyltransf_3"/>
    <property type="match status" value="1"/>
</dbReference>
<dbReference type="EMBL" id="PJNE01000001">
    <property type="protein sequence ID" value="PKW26291.1"/>
    <property type="molecule type" value="Genomic_DNA"/>
</dbReference>
<dbReference type="AlphaFoldDB" id="A0A2N3YHH5"/>
<keyword evidence="3" id="KW-1185">Reference proteome</keyword>
<dbReference type="OrthoDB" id="3533156at2"/>
<dbReference type="InterPro" id="IPR016181">
    <property type="entry name" value="Acyl_CoA_acyltransferase"/>
</dbReference>
<dbReference type="PANTHER" id="PTHR43792:SF16">
    <property type="entry name" value="N-ACETYLTRANSFERASE DOMAIN-CONTAINING PROTEIN"/>
    <property type="match status" value="1"/>
</dbReference>
<dbReference type="InterPro" id="IPR051531">
    <property type="entry name" value="N-acetyltransferase"/>
</dbReference>
<dbReference type="RefSeq" id="WP_101394879.1">
    <property type="nucleotide sequence ID" value="NZ_PJNE01000001.1"/>
</dbReference>
<dbReference type="GO" id="GO:0016747">
    <property type="term" value="F:acyltransferase activity, transferring groups other than amino-acyl groups"/>
    <property type="evidence" value="ECO:0007669"/>
    <property type="project" value="InterPro"/>
</dbReference>
<organism evidence="2 3">
    <name type="scientific">Phycicoccus duodecadis</name>
    <dbReference type="NCBI Taxonomy" id="173053"/>
    <lineage>
        <taxon>Bacteria</taxon>
        <taxon>Bacillati</taxon>
        <taxon>Actinomycetota</taxon>
        <taxon>Actinomycetes</taxon>
        <taxon>Micrococcales</taxon>
        <taxon>Intrasporangiaceae</taxon>
        <taxon>Phycicoccus</taxon>
    </lineage>
</organism>
<sequence>MSPRRAPRGRPVLTTGRLVLRPLSWDDLPELEALDADPEVMRFLDRPRTPAEVRERMLSRLDPTADAMGLGYWAGLERGRFVGWWLLSPQGPGLAEIGWRLHPRAWGRGLASEGAAALLEHGFTAVGLDRVVAETMVVNQASRGVMRRIGMRPAGVVHRAPASPLPGADEGEWLAELTAHDWREATNG</sequence>
<dbReference type="InterPro" id="IPR000182">
    <property type="entry name" value="GNAT_dom"/>
</dbReference>
<dbReference type="Proteomes" id="UP000233781">
    <property type="component" value="Unassembled WGS sequence"/>
</dbReference>
<dbReference type="SUPFAM" id="SSF55729">
    <property type="entry name" value="Acyl-CoA N-acyltransferases (Nat)"/>
    <property type="match status" value="1"/>
</dbReference>
<reference evidence="2 3" key="1">
    <citation type="submission" date="2017-12" db="EMBL/GenBank/DDBJ databases">
        <title>Sequencing the genomes of 1000 Actinobacteria strains.</title>
        <authorList>
            <person name="Klenk H.-P."/>
        </authorList>
    </citation>
    <scope>NUCLEOTIDE SEQUENCE [LARGE SCALE GENOMIC DNA]</scope>
    <source>
        <strain evidence="2 3">DSM 12806</strain>
    </source>
</reference>
<evidence type="ECO:0000313" key="2">
    <source>
        <dbReference type="EMBL" id="PKW26291.1"/>
    </source>
</evidence>
<comment type="caution">
    <text evidence="2">The sequence shown here is derived from an EMBL/GenBank/DDBJ whole genome shotgun (WGS) entry which is preliminary data.</text>
</comment>
<name>A0A2N3YHH5_9MICO</name>
<evidence type="ECO:0000313" key="3">
    <source>
        <dbReference type="Proteomes" id="UP000233781"/>
    </source>
</evidence>
<evidence type="ECO:0000259" key="1">
    <source>
        <dbReference type="PROSITE" id="PS51186"/>
    </source>
</evidence>
<gene>
    <name evidence="2" type="ORF">ATL31_1098</name>
</gene>
<dbReference type="PANTHER" id="PTHR43792">
    <property type="entry name" value="GNAT FAMILY, PUTATIVE (AFU_ORTHOLOGUE AFUA_3G00765)-RELATED-RELATED"/>
    <property type="match status" value="1"/>
</dbReference>
<keyword evidence="2" id="KW-0808">Transferase</keyword>